<sequence length="409" mass="42360">MTISDLPPSALDAAVRRNAFVLTAATAFGGSMMPIAVAFGGLAGIYLLGADKSLATVPITALTVGSALSTIPAATLMARLGRRRGLVLGAMPAIMGGLLAAYAIIAGQFWLLAFACLFIGASAAFNQQYRFAAVDAGDEKARTRALALVMGGGVLSAVLGPQAAIFTRDLFSPIPFAGAYVAIALFALLAALTVSRFRDLVTPHPRGSSHDRGRPLAEIARQPRFIAAVLCGVASYAMMTLVMTAAPIAMIGCGLSQSDAALGIQWHVMAMFAPSFFTGRLITRFGKDRIVIAGLGLLSACAVVSLLGLTVWHFWGALVLLGLGWNFGFIGATAMLTETYRPEEKGRIQGLNDFLVFAVSACASLLAGLLIGGPGWGFINGIVFPVSALALGALALAAVTRRTFPTPAP</sequence>
<evidence type="ECO:0000313" key="7">
    <source>
        <dbReference type="Proteomes" id="UP000184485"/>
    </source>
</evidence>
<dbReference type="PROSITE" id="PS50850">
    <property type="entry name" value="MFS"/>
    <property type="match status" value="1"/>
</dbReference>
<feature type="transmembrane region" description="Helical" evidence="4">
    <location>
        <begin position="354"/>
        <end position="372"/>
    </location>
</feature>
<feature type="transmembrane region" description="Helical" evidence="4">
    <location>
        <begin position="378"/>
        <end position="399"/>
    </location>
</feature>
<feature type="transmembrane region" description="Helical" evidence="4">
    <location>
        <begin position="109"/>
        <end position="125"/>
    </location>
</feature>
<dbReference type="Proteomes" id="UP000184485">
    <property type="component" value="Unassembled WGS sequence"/>
</dbReference>
<keyword evidence="2 4" id="KW-1133">Transmembrane helix</keyword>
<feature type="transmembrane region" description="Helical" evidence="4">
    <location>
        <begin position="20"/>
        <end position="48"/>
    </location>
</feature>
<gene>
    <name evidence="6" type="ORF">SAMN02745157_4308</name>
</gene>
<evidence type="ECO:0000256" key="3">
    <source>
        <dbReference type="ARBA" id="ARBA00023136"/>
    </source>
</evidence>
<feature type="transmembrane region" description="Helical" evidence="4">
    <location>
        <begin position="85"/>
        <end position="103"/>
    </location>
</feature>
<dbReference type="Gene3D" id="1.20.1250.20">
    <property type="entry name" value="MFS general substrate transporter like domains"/>
    <property type="match status" value="1"/>
</dbReference>
<feature type="domain" description="Major facilitator superfamily (MFS) profile" evidence="5">
    <location>
        <begin position="224"/>
        <end position="409"/>
    </location>
</feature>
<dbReference type="EMBL" id="FQUP01000005">
    <property type="protein sequence ID" value="SHG48592.1"/>
    <property type="molecule type" value="Genomic_DNA"/>
</dbReference>
<dbReference type="InterPro" id="IPR011701">
    <property type="entry name" value="MFS"/>
</dbReference>
<name>A0A1M5K709_9HYPH</name>
<keyword evidence="7" id="KW-1185">Reference proteome</keyword>
<feature type="transmembrane region" description="Helical" evidence="4">
    <location>
        <begin position="264"/>
        <end position="283"/>
    </location>
</feature>
<protein>
    <submittedName>
        <fullName evidence="6">Predicted arabinose efflux permease, MFS family</fullName>
    </submittedName>
</protein>
<dbReference type="GO" id="GO:0022857">
    <property type="term" value="F:transmembrane transporter activity"/>
    <property type="evidence" value="ECO:0007669"/>
    <property type="project" value="InterPro"/>
</dbReference>
<evidence type="ECO:0000313" key="6">
    <source>
        <dbReference type="EMBL" id="SHG48592.1"/>
    </source>
</evidence>
<evidence type="ECO:0000256" key="1">
    <source>
        <dbReference type="ARBA" id="ARBA00022692"/>
    </source>
</evidence>
<feature type="transmembrane region" description="Helical" evidence="4">
    <location>
        <begin position="314"/>
        <end position="334"/>
    </location>
</feature>
<feature type="transmembrane region" description="Helical" evidence="4">
    <location>
        <begin position="290"/>
        <end position="308"/>
    </location>
</feature>
<reference evidence="6 7" key="1">
    <citation type="submission" date="2016-11" db="EMBL/GenBank/DDBJ databases">
        <authorList>
            <person name="Jaros S."/>
            <person name="Januszkiewicz K."/>
            <person name="Wedrychowicz H."/>
        </authorList>
    </citation>
    <scope>NUCLEOTIDE SEQUENCE [LARGE SCALE GENOMIC DNA]</scope>
    <source>
        <strain evidence="6 7">DSM 19436</strain>
    </source>
</reference>
<dbReference type="PANTHER" id="PTHR23534:SF1">
    <property type="entry name" value="MAJOR FACILITATOR SUPERFAMILY PROTEIN"/>
    <property type="match status" value="1"/>
</dbReference>
<dbReference type="InterPro" id="IPR036259">
    <property type="entry name" value="MFS_trans_sf"/>
</dbReference>
<keyword evidence="3 4" id="KW-0472">Membrane</keyword>
<organism evidence="6 7">
    <name type="scientific">Kaistia soli DSM 19436</name>
    <dbReference type="NCBI Taxonomy" id="1122133"/>
    <lineage>
        <taxon>Bacteria</taxon>
        <taxon>Pseudomonadati</taxon>
        <taxon>Pseudomonadota</taxon>
        <taxon>Alphaproteobacteria</taxon>
        <taxon>Hyphomicrobiales</taxon>
        <taxon>Kaistiaceae</taxon>
        <taxon>Kaistia</taxon>
    </lineage>
</organism>
<feature type="transmembrane region" description="Helical" evidence="4">
    <location>
        <begin position="225"/>
        <end position="252"/>
    </location>
</feature>
<evidence type="ECO:0000256" key="4">
    <source>
        <dbReference type="SAM" id="Phobius"/>
    </source>
</evidence>
<dbReference type="PANTHER" id="PTHR23534">
    <property type="entry name" value="MFS PERMEASE"/>
    <property type="match status" value="1"/>
</dbReference>
<dbReference type="InterPro" id="IPR020846">
    <property type="entry name" value="MFS_dom"/>
</dbReference>
<dbReference type="AlphaFoldDB" id="A0A1M5K709"/>
<dbReference type="SUPFAM" id="SSF103473">
    <property type="entry name" value="MFS general substrate transporter"/>
    <property type="match status" value="1"/>
</dbReference>
<keyword evidence="1 4" id="KW-0812">Transmembrane</keyword>
<feature type="transmembrane region" description="Helical" evidence="4">
    <location>
        <begin position="145"/>
        <end position="165"/>
    </location>
</feature>
<dbReference type="OrthoDB" id="8558006at2"/>
<feature type="transmembrane region" description="Helical" evidence="4">
    <location>
        <begin position="54"/>
        <end position="78"/>
    </location>
</feature>
<dbReference type="RefSeq" id="WP_073057248.1">
    <property type="nucleotide sequence ID" value="NZ_FQUP01000005.1"/>
</dbReference>
<proteinExistence type="predicted"/>
<accession>A0A1M5K709</accession>
<dbReference type="Pfam" id="PF07690">
    <property type="entry name" value="MFS_1"/>
    <property type="match status" value="1"/>
</dbReference>
<dbReference type="STRING" id="1122133.SAMN02745157_4308"/>
<evidence type="ECO:0000259" key="5">
    <source>
        <dbReference type="PROSITE" id="PS50850"/>
    </source>
</evidence>
<evidence type="ECO:0000256" key="2">
    <source>
        <dbReference type="ARBA" id="ARBA00022989"/>
    </source>
</evidence>
<feature type="transmembrane region" description="Helical" evidence="4">
    <location>
        <begin position="177"/>
        <end position="197"/>
    </location>
</feature>